<evidence type="ECO:0000313" key="12">
    <source>
        <dbReference type="EMBL" id="CAG8581822.1"/>
    </source>
</evidence>
<evidence type="ECO:0000256" key="8">
    <source>
        <dbReference type="ARBA" id="ARBA00023136"/>
    </source>
</evidence>
<evidence type="ECO:0000256" key="7">
    <source>
        <dbReference type="ARBA" id="ARBA00023128"/>
    </source>
</evidence>
<dbReference type="SUPFAM" id="SSF52540">
    <property type="entry name" value="P-loop containing nucleoside triphosphate hydrolases"/>
    <property type="match status" value="1"/>
</dbReference>
<keyword evidence="6" id="KW-1133">Transmembrane helix</keyword>
<organism evidence="12 13">
    <name type="scientific">Racocetra fulgida</name>
    <dbReference type="NCBI Taxonomy" id="60492"/>
    <lineage>
        <taxon>Eukaryota</taxon>
        <taxon>Fungi</taxon>
        <taxon>Fungi incertae sedis</taxon>
        <taxon>Mucoromycota</taxon>
        <taxon>Glomeromycotina</taxon>
        <taxon>Glomeromycetes</taxon>
        <taxon>Diversisporales</taxon>
        <taxon>Gigasporaceae</taxon>
        <taxon>Racocetra</taxon>
    </lineage>
</organism>
<accession>A0A9N9G723</accession>
<evidence type="ECO:0000256" key="10">
    <source>
        <dbReference type="RuleBase" id="RU367108"/>
    </source>
</evidence>
<dbReference type="GO" id="GO:0006397">
    <property type="term" value="P:mRNA processing"/>
    <property type="evidence" value="ECO:0007669"/>
    <property type="project" value="UniProtKB-UniRule"/>
</dbReference>
<keyword evidence="10" id="KW-0694">RNA-binding</keyword>
<dbReference type="EMBL" id="CAJVPZ010007090">
    <property type="protein sequence ID" value="CAG8581822.1"/>
    <property type="molecule type" value="Genomic_DNA"/>
</dbReference>
<dbReference type="OrthoDB" id="10267654at2759"/>
<evidence type="ECO:0000256" key="9">
    <source>
        <dbReference type="ARBA" id="ARBA00025276"/>
    </source>
</evidence>
<dbReference type="GO" id="GO:0003723">
    <property type="term" value="F:RNA binding"/>
    <property type="evidence" value="ECO:0007669"/>
    <property type="project" value="UniProtKB-UniRule"/>
</dbReference>
<keyword evidence="8" id="KW-0472">Membrane</keyword>
<proteinExistence type="inferred from homology"/>
<dbReference type="InterPro" id="IPR039627">
    <property type="entry name" value="Yme2_C"/>
</dbReference>
<dbReference type="Pfam" id="PF10443">
    <property type="entry name" value="RNA12"/>
    <property type="match status" value="2"/>
</dbReference>
<evidence type="ECO:0000256" key="1">
    <source>
        <dbReference type="ARBA" id="ARBA00004434"/>
    </source>
</evidence>
<keyword evidence="13" id="KW-1185">Reference proteome</keyword>
<evidence type="ECO:0000256" key="3">
    <source>
        <dbReference type="ARBA" id="ARBA00020222"/>
    </source>
</evidence>
<dbReference type="PANTHER" id="PTHR32198">
    <property type="entry name" value="MITOCHONDRIAL ESCAPE PROTEIN 2"/>
    <property type="match status" value="1"/>
</dbReference>
<gene>
    <name evidence="12" type="ORF">RFULGI_LOCUS5882</name>
</gene>
<feature type="domain" description="Mitochondrial escape protein 2 C-terminal" evidence="11">
    <location>
        <begin position="151"/>
        <end position="230"/>
    </location>
</feature>
<dbReference type="GO" id="GO:0005743">
    <property type="term" value="C:mitochondrial inner membrane"/>
    <property type="evidence" value="ECO:0007669"/>
    <property type="project" value="UniProtKB-SubCell"/>
</dbReference>
<evidence type="ECO:0000256" key="5">
    <source>
        <dbReference type="ARBA" id="ARBA00022792"/>
    </source>
</evidence>
<comment type="similarity">
    <text evidence="2 10">Belongs to the YME2 family.</text>
</comment>
<evidence type="ECO:0000256" key="4">
    <source>
        <dbReference type="ARBA" id="ARBA00022692"/>
    </source>
</evidence>
<feature type="non-terminal residue" evidence="12">
    <location>
        <position position="1"/>
    </location>
</feature>
<name>A0A9N9G723_9GLOM</name>
<dbReference type="InterPro" id="IPR027417">
    <property type="entry name" value="P-loop_NTPase"/>
</dbReference>
<dbReference type="PANTHER" id="PTHR32198:SF2">
    <property type="entry name" value="MITOCHONDRIAL ESCAPE PROTEIN 2"/>
    <property type="match status" value="1"/>
</dbReference>
<reference evidence="12" key="1">
    <citation type="submission" date="2021-06" db="EMBL/GenBank/DDBJ databases">
        <authorList>
            <person name="Kallberg Y."/>
            <person name="Tangrot J."/>
            <person name="Rosling A."/>
        </authorList>
    </citation>
    <scope>NUCLEOTIDE SEQUENCE</scope>
    <source>
        <strain evidence="12">IN212</strain>
    </source>
</reference>
<comment type="caution">
    <text evidence="12">The sequence shown here is derived from an EMBL/GenBank/DDBJ whole genome shotgun (WGS) entry which is preliminary data.</text>
</comment>
<feature type="domain" description="Mitochondrial escape protein 2 C-terminal" evidence="11">
    <location>
        <begin position="240"/>
        <end position="413"/>
    </location>
</feature>
<keyword evidence="10" id="KW-0507">mRNA processing</keyword>
<dbReference type="InterPro" id="IPR018850">
    <property type="entry name" value="Mt_escape_2_C"/>
</dbReference>
<evidence type="ECO:0000313" key="13">
    <source>
        <dbReference type="Proteomes" id="UP000789396"/>
    </source>
</evidence>
<keyword evidence="4" id="KW-0812">Transmembrane</keyword>
<evidence type="ECO:0000259" key="11">
    <source>
        <dbReference type="Pfam" id="PF10443"/>
    </source>
</evidence>
<dbReference type="Proteomes" id="UP000789396">
    <property type="component" value="Unassembled WGS sequence"/>
</dbReference>
<evidence type="ECO:0000256" key="2">
    <source>
        <dbReference type="ARBA" id="ARBA00010320"/>
    </source>
</evidence>
<keyword evidence="7 10" id="KW-0496">Mitochondrion</keyword>
<keyword evidence="5 10" id="KW-0999">Mitochondrion inner membrane</keyword>
<protein>
    <recommendedName>
        <fullName evidence="3 10">Mitochondrial escape protein 2</fullName>
    </recommendedName>
</protein>
<dbReference type="Gene3D" id="3.40.50.300">
    <property type="entry name" value="P-loop containing nucleotide triphosphate hydrolases"/>
    <property type="match status" value="1"/>
</dbReference>
<dbReference type="AlphaFoldDB" id="A0A9N9G723"/>
<comment type="subcellular location">
    <subcellularLocation>
        <location evidence="1 10">Mitochondrion inner membrane</location>
        <topology evidence="1 10">Single-pass membrane protein</topology>
    </subcellularLocation>
</comment>
<comment type="function">
    <text evidence="9 10">Plays a role in maintaining the mitochondrial genome and in controlling the mtDNA escape. Involved in the regulation of mtDNA nucleotide structure and number. May have a dispensable role in early maturation of pre-rRNA.</text>
</comment>
<evidence type="ECO:0000256" key="6">
    <source>
        <dbReference type="ARBA" id="ARBA00022989"/>
    </source>
</evidence>
<sequence length="466" mass="53467">MFVNFSFRADPKLKESALEEIQNHIKDHLNENKLVPWFNFQPNKAYLVEIWFRDIQQGLSVVNLLYNDILNFVLNNFNKYYSRLRVEFKGSDVSISIYDPLADISIWKEREQEEQKLRNWLREPPETFIVLLGPSGTGKSKFIDQVIQDKKKHQKKSNKFIEPQFVESYDPADIPIVVIDSFMTKDTTERDEIWSHLAKLAALLVDNGVAHVVFISSNVGIVKSLSKAVNLVKMNVDGYNIEGLEEFVGILGGRLTDLRFFINKIRGGQTPQDALNDLITKATIEIRKIGFGDDTDDAKTIPWKGIQFWYLMKELARSDRVSYDAIKFSPFFNGDDTAIRAMEEAELINILQLSGRPDQIQLGKPLYKAAFEHILSDSIFAATMELQTAQYMLSLETGKINKFEEELEKLGQLFVKQEGKWLLGGGHVPVSVDERVKFLLSRLQKSHTNAEKWQLEVDRLKKVVAS</sequence>